<evidence type="ECO:0000313" key="2">
    <source>
        <dbReference type="EMBL" id="QDG54409.1"/>
    </source>
</evidence>
<dbReference type="EMBL" id="CP041186">
    <property type="protein sequence ID" value="QDG54409.1"/>
    <property type="molecule type" value="Genomic_DNA"/>
</dbReference>
<evidence type="ECO:0000256" key="1">
    <source>
        <dbReference type="SAM" id="SignalP"/>
    </source>
</evidence>
<dbReference type="OrthoDB" id="5499404at2"/>
<sequence length="313" mass="33095">MMSSSTLRSTISALVMMLIAGLAIPSAVAQSPGPKDTPATARDVLLLITEEVALEEGASTTVRYWWVQPDQPKWTESDAILRNALTQSGVDLVGLSSKVRISKIYRTPNLSLANAATLGSLVGAKRVLVGNITYERKKGIGALGLERVAATADVSLVSAESGETSALSRFTVEREGFSASADEALAQARQESTDALAALVSNTLMRGPGPVGVQAEEKFIGLRNAENALVLQKVKNFLEGLDQVESVGVRWASEGVVALEVNPGKKDAEDIIEYAIRALKNQSFEEFTLAARGTPSAEGLAEFSVSAGDQGQF</sequence>
<keyword evidence="3" id="KW-1185">Reference proteome</keyword>
<evidence type="ECO:0008006" key="4">
    <source>
        <dbReference type="Google" id="ProtNLM"/>
    </source>
</evidence>
<protein>
    <recommendedName>
        <fullName evidence="4">Flagellar assembly protein T N-terminal domain-containing protein</fullName>
    </recommendedName>
</protein>
<organism evidence="2 3">
    <name type="scientific">Persicimonas caeni</name>
    <dbReference type="NCBI Taxonomy" id="2292766"/>
    <lineage>
        <taxon>Bacteria</taxon>
        <taxon>Deltaproteobacteria</taxon>
        <taxon>Bradymonadales</taxon>
        <taxon>Bradymonadaceae</taxon>
        <taxon>Persicimonas</taxon>
    </lineage>
</organism>
<feature type="signal peptide" evidence="1">
    <location>
        <begin position="1"/>
        <end position="29"/>
    </location>
</feature>
<name>A0A4Y6Q1S6_PERCE</name>
<dbReference type="Proteomes" id="UP000315995">
    <property type="component" value="Chromosome"/>
</dbReference>
<accession>A0A4Y6Q1S6</accession>
<dbReference type="AlphaFoldDB" id="A0A4Y6Q1S6"/>
<evidence type="ECO:0000313" key="3">
    <source>
        <dbReference type="Proteomes" id="UP000315995"/>
    </source>
</evidence>
<keyword evidence="1" id="KW-0732">Signal</keyword>
<accession>A0A5B8YCR7</accession>
<reference evidence="2 3" key="1">
    <citation type="submission" date="2019-06" db="EMBL/GenBank/DDBJ databases">
        <title>Persicimonas caeni gen. nov., sp. nov., a predatory bacterium isolated from solar saltern.</title>
        <authorList>
            <person name="Wang S."/>
        </authorList>
    </citation>
    <scope>NUCLEOTIDE SEQUENCE [LARGE SCALE GENOMIC DNA]</scope>
    <source>
        <strain evidence="2 3">YN101</strain>
    </source>
</reference>
<gene>
    <name evidence="2" type="ORF">FIV42_27790</name>
</gene>
<feature type="chain" id="PRO_5030106870" description="Flagellar assembly protein T N-terminal domain-containing protein" evidence="1">
    <location>
        <begin position="30"/>
        <end position="313"/>
    </location>
</feature>
<proteinExistence type="predicted"/>
<dbReference type="RefSeq" id="WP_141200853.1">
    <property type="nucleotide sequence ID" value="NZ_CP041186.1"/>
</dbReference>